<organism evidence="2 3">
    <name type="scientific">Actinoplanes couchii</name>
    <dbReference type="NCBI Taxonomy" id="403638"/>
    <lineage>
        <taxon>Bacteria</taxon>
        <taxon>Bacillati</taxon>
        <taxon>Actinomycetota</taxon>
        <taxon>Actinomycetes</taxon>
        <taxon>Micromonosporales</taxon>
        <taxon>Micromonosporaceae</taxon>
        <taxon>Actinoplanes</taxon>
    </lineage>
</organism>
<dbReference type="InterPro" id="IPR000073">
    <property type="entry name" value="AB_hydrolase_1"/>
</dbReference>
<evidence type="ECO:0000259" key="1">
    <source>
        <dbReference type="Pfam" id="PF00561"/>
    </source>
</evidence>
<dbReference type="EMBL" id="BOMG01000057">
    <property type="protein sequence ID" value="GID56343.1"/>
    <property type="molecule type" value="Genomic_DNA"/>
</dbReference>
<dbReference type="Proteomes" id="UP000612282">
    <property type="component" value="Unassembled WGS sequence"/>
</dbReference>
<proteinExistence type="predicted"/>
<dbReference type="PRINTS" id="PR00111">
    <property type="entry name" value="ABHYDROLASE"/>
</dbReference>
<feature type="domain" description="AB hydrolase-1" evidence="1">
    <location>
        <begin position="25"/>
        <end position="277"/>
    </location>
</feature>
<comment type="caution">
    <text evidence="2">The sequence shown here is derived from an EMBL/GenBank/DDBJ whole genome shotgun (WGS) entry which is preliminary data.</text>
</comment>
<reference evidence="2 3" key="1">
    <citation type="submission" date="2021-01" db="EMBL/GenBank/DDBJ databases">
        <title>Whole genome shotgun sequence of Actinoplanes couchii NBRC 106145.</title>
        <authorList>
            <person name="Komaki H."/>
            <person name="Tamura T."/>
        </authorList>
    </citation>
    <scope>NUCLEOTIDE SEQUENCE [LARGE SCALE GENOMIC DNA]</scope>
    <source>
        <strain evidence="2 3">NBRC 106145</strain>
    </source>
</reference>
<dbReference type="RefSeq" id="WP_239145375.1">
    <property type="nucleotide sequence ID" value="NZ_BAAAQE010000034.1"/>
</dbReference>
<dbReference type="PANTHER" id="PTHR43433:SF5">
    <property type="entry name" value="AB HYDROLASE-1 DOMAIN-CONTAINING PROTEIN"/>
    <property type="match status" value="1"/>
</dbReference>
<dbReference type="InterPro" id="IPR029058">
    <property type="entry name" value="AB_hydrolase_fold"/>
</dbReference>
<keyword evidence="3" id="KW-1185">Reference proteome</keyword>
<dbReference type="Pfam" id="PF00561">
    <property type="entry name" value="Abhydrolase_1"/>
    <property type="match status" value="1"/>
</dbReference>
<dbReference type="SUPFAM" id="SSF53474">
    <property type="entry name" value="alpha/beta-Hydrolases"/>
    <property type="match status" value="1"/>
</dbReference>
<dbReference type="InterPro" id="IPR050471">
    <property type="entry name" value="AB_hydrolase"/>
</dbReference>
<evidence type="ECO:0000313" key="3">
    <source>
        <dbReference type="Proteomes" id="UP000612282"/>
    </source>
</evidence>
<gene>
    <name evidence="2" type="ORF">Aco03nite_047470</name>
</gene>
<accession>A0ABQ3XD05</accession>
<protein>
    <recommendedName>
        <fullName evidence="1">AB hydrolase-1 domain-containing protein</fullName>
    </recommendedName>
</protein>
<dbReference type="PANTHER" id="PTHR43433">
    <property type="entry name" value="HYDROLASE, ALPHA/BETA FOLD FAMILY PROTEIN"/>
    <property type="match status" value="1"/>
</dbReference>
<sequence>MVHETMMPVNGIEMCVETFGQPTEPPLLLLSGDAGSMDWWDDEFCRRLAAGNRFVIRYDHRDTGRSTSCPFGKPDYSGADLLLDAVGVLDALRLPAAHLVGFSFGGALAQRIAVHHPSRVLSLTLMAAAVDDLPSPTSAVPRGGPLPVSTAKIKSGVGTVGVRPVTIEVDWSNRRSAVSRMIAEVRAEGGPFTPDEPQLRRLAERIFDRSADLAATRLNHQLAGYGPPIRDLLPTIATPTVVLHGTLDRHFPADHPEQLTRSIPGARLVWLEGVGHEFPPRAVWTQVLNEILTPAA</sequence>
<evidence type="ECO:0000313" key="2">
    <source>
        <dbReference type="EMBL" id="GID56343.1"/>
    </source>
</evidence>
<name>A0ABQ3XD05_9ACTN</name>
<dbReference type="Gene3D" id="3.40.50.1820">
    <property type="entry name" value="alpha/beta hydrolase"/>
    <property type="match status" value="1"/>
</dbReference>